<keyword evidence="1" id="KW-0732">Signal</keyword>
<sequence>MRSPHTPALLRLLFVLSIVLISPSAGATGADWAHIASLMAPAGGATDFTPHGTQPGLTYLLWKSDDCSGCHGPGGPATSREFRPYPTWSGSMMANATRDPLFWAALDIANNDVPGVGDYCLRCHTSEGWYGGRVVKQGSGLPDNDVTKGAAGCLLQGSYDAPDAYGDFSGLGCHFCHRQLPQGPGGEALPGNGATWLDDQPCPGGTEPCRRGPYTYAPDGSSPPHEWAQSPFHADSAMCGQCHDVTTPDTAAGPLKTLKLADGTDTGVPFPIERTFSEWQRSSYSAPSGKTCQGCHMPDSEDPDASACTLGGFPSRTGNLPTHEFAGGNAWVPGIIKGEFSDTSTIPDSWQGIGREASFDQTIAFARAMLASAAAVETTIGAYTAPGAGAAGTIALNVKVTNLSGHKLPTGYGEGRRMWLNVQLRDAAGALVAESAAYDAAGGVLTADSQARVYEVLQGIWDHNGSGACDVVDGSGKEMFHFVLNDCVAKDNRIPPLGFKPATAADPNGYEVRPVPSGAYPETAPGSGELVNYDSAAYTFAIPAGRVGPFTATARLYYQTASKEYVEFLRDEAAANDFPGENDLCSGESNRPFVVGPKERTRGQYVFDLWNEPTAEERIFADGFDGVSAAGGYGKSPPELMQLGAATTP</sequence>
<comment type="caution">
    <text evidence="2">The sequence shown here is derived from an EMBL/GenBank/DDBJ whole genome shotgun (WGS) entry which is preliminary data.</text>
</comment>
<evidence type="ECO:0000256" key="1">
    <source>
        <dbReference type="SAM" id="SignalP"/>
    </source>
</evidence>
<dbReference type="InterPro" id="IPR036280">
    <property type="entry name" value="Multihaem_cyt_sf"/>
</dbReference>
<feature type="signal peptide" evidence="1">
    <location>
        <begin position="1"/>
        <end position="27"/>
    </location>
</feature>
<gene>
    <name evidence="2" type="ORF">ACFO6Q_02140</name>
</gene>
<protein>
    <recommendedName>
        <fullName evidence="4">Cytochrome c-552/4 domain-containing protein</fullName>
    </recommendedName>
</protein>
<dbReference type="Proteomes" id="UP001595886">
    <property type="component" value="Unassembled WGS sequence"/>
</dbReference>
<name>A0ABV9QR23_9GAMM</name>
<evidence type="ECO:0008006" key="4">
    <source>
        <dbReference type="Google" id="ProtNLM"/>
    </source>
</evidence>
<evidence type="ECO:0000313" key="2">
    <source>
        <dbReference type="EMBL" id="MFC4819104.1"/>
    </source>
</evidence>
<proteinExistence type="predicted"/>
<dbReference type="RefSeq" id="WP_380018848.1">
    <property type="nucleotide sequence ID" value="NZ_JBHSHD010000003.1"/>
</dbReference>
<reference evidence="3" key="1">
    <citation type="journal article" date="2019" name="Int. J. Syst. Evol. Microbiol.">
        <title>The Global Catalogue of Microorganisms (GCM) 10K type strain sequencing project: providing services to taxonomists for standard genome sequencing and annotation.</title>
        <authorList>
            <consortium name="The Broad Institute Genomics Platform"/>
            <consortium name="The Broad Institute Genome Sequencing Center for Infectious Disease"/>
            <person name="Wu L."/>
            <person name="Ma J."/>
        </authorList>
    </citation>
    <scope>NUCLEOTIDE SEQUENCE [LARGE SCALE GENOMIC DNA]</scope>
    <source>
        <strain evidence="3">CCUG 30340</strain>
    </source>
</reference>
<feature type="chain" id="PRO_5045967157" description="Cytochrome c-552/4 domain-containing protein" evidence="1">
    <location>
        <begin position="28"/>
        <end position="649"/>
    </location>
</feature>
<accession>A0ABV9QR23</accession>
<organism evidence="2 3">
    <name type="scientific">Dokdonella ginsengisoli</name>
    <dbReference type="NCBI Taxonomy" id="363846"/>
    <lineage>
        <taxon>Bacteria</taxon>
        <taxon>Pseudomonadati</taxon>
        <taxon>Pseudomonadota</taxon>
        <taxon>Gammaproteobacteria</taxon>
        <taxon>Lysobacterales</taxon>
        <taxon>Rhodanobacteraceae</taxon>
        <taxon>Dokdonella</taxon>
    </lineage>
</organism>
<dbReference type="EMBL" id="JBHSHD010000003">
    <property type="protein sequence ID" value="MFC4819104.1"/>
    <property type="molecule type" value="Genomic_DNA"/>
</dbReference>
<dbReference type="SUPFAM" id="SSF48695">
    <property type="entry name" value="Multiheme cytochromes"/>
    <property type="match status" value="1"/>
</dbReference>
<keyword evidence="3" id="KW-1185">Reference proteome</keyword>
<dbReference type="Gene3D" id="1.10.1130.10">
    <property type="entry name" value="Flavocytochrome C3, Chain A"/>
    <property type="match status" value="1"/>
</dbReference>
<evidence type="ECO:0000313" key="3">
    <source>
        <dbReference type="Proteomes" id="UP001595886"/>
    </source>
</evidence>